<reference evidence="2" key="1">
    <citation type="journal article" date="2023" name="Mol. Phylogenet. Evol.">
        <title>Genome-scale phylogeny and comparative genomics of the fungal order Sordariales.</title>
        <authorList>
            <person name="Hensen N."/>
            <person name="Bonometti L."/>
            <person name="Westerberg I."/>
            <person name="Brannstrom I.O."/>
            <person name="Guillou S."/>
            <person name="Cros-Aarteil S."/>
            <person name="Calhoun S."/>
            <person name="Haridas S."/>
            <person name="Kuo A."/>
            <person name="Mondo S."/>
            <person name="Pangilinan J."/>
            <person name="Riley R."/>
            <person name="LaButti K."/>
            <person name="Andreopoulos B."/>
            <person name="Lipzen A."/>
            <person name="Chen C."/>
            <person name="Yan M."/>
            <person name="Daum C."/>
            <person name="Ng V."/>
            <person name="Clum A."/>
            <person name="Steindorff A."/>
            <person name="Ohm R.A."/>
            <person name="Martin F."/>
            <person name="Silar P."/>
            <person name="Natvig D.O."/>
            <person name="Lalanne C."/>
            <person name="Gautier V."/>
            <person name="Ament-Velasquez S.L."/>
            <person name="Kruys A."/>
            <person name="Hutchinson M.I."/>
            <person name="Powell A.J."/>
            <person name="Barry K."/>
            <person name="Miller A.N."/>
            <person name="Grigoriev I.V."/>
            <person name="Debuchy R."/>
            <person name="Gladieux P."/>
            <person name="Hiltunen Thoren M."/>
            <person name="Johannesson H."/>
        </authorList>
    </citation>
    <scope>NUCLEOTIDE SEQUENCE</scope>
    <source>
        <strain evidence="2">CBS 314.62</strain>
    </source>
</reference>
<sequence>MPTYLCHGFRWQRRSIRVYVVVQNLDDVSPEWVITPKSSQSLLESFYNLFDFLPFRVPPPSRSSGRGPSIDSERESYFLNANTTNTNPATGGRGRNGSGTRSPSRSRSRSQSHTQSPNHSRQPSHSQRRQSSPPPLPPLSPGEDQSKDLNGHGGGEDFRAQDWSIIKVLEEYDPLNLDEVSRPYAYVADYAVQIDLSVSIAEEIRRYEERNRADRDPPMTGQASDETGRKKSSKKPGWFEKLRDQLQRGEDIRWYVVVNGDETRDWPGERVETPAPTPAQIQHHAQYQLQQQIFKEGDRERRKREGESAGIVRSDRSSLMKPVQAEKELPALRPKISVGDGGGGQGKPKTSSKGGGFRRLFGRTHRDDKDENSP</sequence>
<protein>
    <recommendedName>
        <fullName evidence="4">Developmental regulator</fullName>
    </recommendedName>
</protein>
<proteinExistence type="predicted"/>
<dbReference type="EMBL" id="JAULSO010000002">
    <property type="protein sequence ID" value="KAK3687673.1"/>
    <property type="molecule type" value="Genomic_DNA"/>
</dbReference>
<evidence type="ECO:0000313" key="2">
    <source>
        <dbReference type="EMBL" id="KAK3687673.1"/>
    </source>
</evidence>
<accession>A0AAE0X7T0</accession>
<feature type="compositionally biased region" description="Basic and acidic residues" evidence="1">
    <location>
        <begin position="364"/>
        <end position="374"/>
    </location>
</feature>
<reference evidence="2" key="2">
    <citation type="submission" date="2023-06" db="EMBL/GenBank/DDBJ databases">
        <authorList>
            <consortium name="Lawrence Berkeley National Laboratory"/>
            <person name="Haridas S."/>
            <person name="Hensen N."/>
            <person name="Bonometti L."/>
            <person name="Westerberg I."/>
            <person name="Brannstrom I.O."/>
            <person name="Guillou S."/>
            <person name="Cros-Aarteil S."/>
            <person name="Calhoun S."/>
            <person name="Kuo A."/>
            <person name="Mondo S."/>
            <person name="Pangilinan J."/>
            <person name="Riley R."/>
            <person name="Labutti K."/>
            <person name="Andreopoulos B."/>
            <person name="Lipzen A."/>
            <person name="Chen C."/>
            <person name="Yanf M."/>
            <person name="Daum C."/>
            <person name="Ng V."/>
            <person name="Clum A."/>
            <person name="Steindorff A."/>
            <person name="Ohm R."/>
            <person name="Martin F."/>
            <person name="Silar P."/>
            <person name="Natvig D."/>
            <person name="Lalanne C."/>
            <person name="Gautier V."/>
            <person name="Ament-Velasquez S.L."/>
            <person name="Kruys A."/>
            <person name="Hutchinson M.I."/>
            <person name="Powell A.J."/>
            <person name="Barry K."/>
            <person name="Miller A.N."/>
            <person name="Grigoriev I.V."/>
            <person name="Debuchy R."/>
            <person name="Gladieux P."/>
            <person name="Thoren M.H."/>
            <person name="Johannesson H."/>
        </authorList>
    </citation>
    <scope>NUCLEOTIDE SEQUENCE</scope>
    <source>
        <strain evidence="2">CBS 314.62</strain>
    </source>
</reference>
<keyword evidence="3" id="KW-1185">Reference proteome</keyword>
<gene>
    <name evidence="2" type="ORF">B0T22DRAFT_136157</name>
</gene>
<organism evidence="2 3">
    <name type="scientific">Podospora appendiculata</name>
    <dbReference type="NCBI Taxonomy" id="314037"/>
    <lineage>
        <taxon>Eukaryota</taxon>
        <taxon>Fungi</taxon>
        <taxon>Dikarya</taxon>
        <taxon>Ascomycota</taxon>
        <taxon>Pezizomycotina</taxon>
        <taxon>Sordariomycetes</taxon>
        <taxon>Sordariomycetidae</taxon>
        <taxon>Sordariales</taxon>
        <taxon>Podosporaceae</taxon>
        <taxon>Podospora</taxon>
    </lineage>
</organism>
<evidence type="ECO:0000313" key="3">
    <source>
        <dbReference type="Proteomes" id="UP001270362"/>
    </source>
</evidence>
<evidence type="ECO:0000256" key="1">
    <source>
        <dbReference type="SAM" id="MobiDB-lite"/>
    </source>
</evidence>
<feature type="compositionally biased region" description="Basic and acidic residues" evidence="1">
    <location>
        <begin position="144"/>
        <end position="156"/>
    </location>
</feature>
<dbReference type="Proteomes" id="UP001270362">
    <property type="component" value="Unassembled WGS sequence"/>
</dbReference>
<feature type="compositionally biased region" description="Low complexity" evidence="1">
    <location>
        <begin position="119"/>
        <end position="131"/>
    </location>
</feature>
<feature type="region of interest" description="Disordered" evidence="1">
    <location>
        <begin position="80"/>
        <end position="156"/>
    </location>
</feature>
<feature type="region of interest" description="Disordered" evidence="1">
    <location>
        <begin position="295"/>
        <end position="374"/>
    </location>
</feature>
<comment type="caution">
    <text evidence="2">The sequence shown here is derived from an EMBL/GenBank/DDBJ whole genome shotgun (WGS) entry which is preliminary data.</text>
</comment>
<feature type="compositionally biased region" description="Basic and acidic residues" evidence="1">
    <location>
        <begin position="295"/>
        <end position="330"/>
    </location>
</feature>
<dbReference type="AlphaFoldDB" id="A0AAE0X7T0"/>
<feature type="compositionally biased region" description="Low complexity" evidence="1">
    <location>
        <begin position="80"/>
        <end position="90"/>
    </location>
</feature>
<feature type="region of interest" description="Disordered" evidence="1">
    <location>
        <begin position="209"/>
        <end position="241"/>
    </location>
</feature>
<evidence type="ECO:0008006" key="4">
    <source>
        <dbReference type="Google" id="ProtNLM"/>
    </source>
</evidence>
<name>A0AAE0X7T0_9PEZI</name>